<protein>
    <submittedName>
        <fullName evidence="1">Uncharacterized protein</fullName>
    </submittedName>
</protein>
<dbReference type="AlphaFoldDB" id="A0A6A6NIA6"/>
<comment type="caution">
    <text evidence="1">The sequence shown here is derived from an EMBL/GenBank/DDBJ whole genome shotgun (WGS) entry which is preliminary data.</text>
</comment>
<organism evidence="1 2">
    <name type="scientific">Hevea brasiliensis</name>
    <name type="common">Para rubber tree</name>
    <name type="synonym">Siphonia brasiliensis</name>
    <dbReference type="NCBI Taxonomy" id="3981"/>
    <lineage>
        <taxon>Eukaryota</taxon>
        <taxon>Viridiplantae</taxon>
        <taxon>Streptophyta</taxon>
        <taxon>Embryophyta</taxon>
        <taxon>Tracheophyta</taxon>
        <taxon>Spermatophyta</taxon>
        <taxon>Magnoliopsida</taxon>
        <taxon>eudicotyledons</taxon>
        <taxon>Gunneridae</taxon>
        <taxon>Pentapetalae</taxon>
        <taxon>rosids</taxon>
        <taxon>fabids</taxon>
        <taxon>Malpighiales</taxon>
        <taxon>Euphorbiaceae</taxon>
        <taxon>Crotonoideae</taxon>
        <taxon>Micrandreae</taxon>
        <taxon>Hevea</taxon>
    </lineage>
</organism>
<sequence>MRIRKNGKFSPLTFSHGVQQPYMCLLNQSPWDAIPFSQENFQSAIHQFERDNSFDGNGSFLDSVQAVKRENEAAVKMKVDNSETEKNQGKEKVLEDREEMEVKKEFKLKLNEGENTFCNKNKPKQAHSMYNHHLTSVKSSTSKVKFSDSGCPDLNNTPLKKSKTVLDLGRSRAAKRGRSSSSYRHEFYYYSGFGPLWGKKKDRGEGNKSKGKASEIS</sequence>
<dbReference type="PANTHER" id="PTHR34680:SF3">
    <property type="entry name" value="EXPRESSED PROTEIN"/>
    <property type="match status" value="1"/>
</dbReference>
<dbReference type="Proteomes" id="UP000467840">
    <property type="component" value="Chromosome 5"/>
</dbReference>
<evidence type="ECO:0000313" key="1">
    <source>
        <dbReference type="EMBL" id="KAF2324895.1"/>
    </source>
</evidence>
<name>A0A6A6NIA6_HEVBR</name>
<dbReference type="EMBL" id="JAAGAX010000001">
    <property type="protein sequence ID" value="KAF2324895.1"/>
    <property type="molecule type" value="Genomic_DNA"/>
</dbReference>
<dbReference type="OrthoDB" id="1927437at2759"/>
<dbReference type="PANTHER" id="PTHR34680">
    <property type="entry name" value="EXPRESSED PROTEIN"/>
    <property type="match status" value="1"/>
</dbReference>
<gene>
    <name evidence="1" type="ORF">GH714_021091</name>
</gene>
<reference evidence="1 2" key="1">
    <citation type="journal article" date="2020" name="Mol. Plant">
        <title>The Chromosome-Based Rubber Tree Genome Provides New Insights into Spurge Genome Evolution and Rubber Biosynthesis.</title>
        <authorList>
            <person name="Liu J."/>
            <person name="Shi C."/>
            <person name="Shi C.C."/>
            <person name="Li W."/>
            <person name="Zhang Q.J."/>
            <person name="Zhang Y."/>
            <person name="Li K."/>
            <person name="Lu H.F."/>
            <person name="Shi C."/>
            <person name="Zhu S.T."/>
            <person name="Xiao Z.Y."/>
            <person name="Nan H."/>
            <person name="Yue Y."/>
            <person name="Zhu X.G."/>
            <person name="Wu Y."/>
            <person name="Hong X.N."/>
            <person name="Fan G.Y."/>
            <person name="Tong Y."/>
            <person name="Zhang D."/>
            <person name="Mao C.L."/>
            <person name="Liu Y.L."/>
            <person name="Hao S.J."/>
            <person name="Liu W.Q."/>
            <person name="Lv M.Q."/>
            <person name="Zhang H.B."/>
            <person name="Liu Y."/>
            <person name="Hu-Tang G.R."/>
            <person name="Wang J.P."/>
            <person name="Wang J.H."/>
            <person name="Sun Y.H."/>
            <person name="Ni S.B."/>
            <person name="Chen W.B."/>
            <person name="Zhang X.C."/>
            <person name="Jiao Y.N."/>
            <person name="Eichler E.E."/>
            <person name="Li G.H."/>
            <person name="Liu X."/>
            <person name="Gao L.Z."/>
        </authorList>
    </citation>
    <scope>NUCLEOTIDE SEQUENCE [LARGE SCALE GENOMIC DNA]</scope>
    <source>
        <strain evidence="2">cv. GT1</strain>
        <tissue evidence="1">Leaf</tissue>
    </source>
</reference>
<evidence type="ECO:0000313" key="2">
    <source>
        <dbReference type="Proteomes" id="UP000467840"/>
    </source>
</evidence>
<proteinExistence type="predicted"/>
<keyword evidence="2" id="KW-1185">Reference proteome</keyword>
<accession>A0A6A6NIA6</accession>